<organism evidence="1 2">
    <name type="scientific">Tenggerimyces flavus</name>
    <dbReference type="NCBI Taxonomy" id="1708749"/>
    <lineage>
        <taxon>Bacteria</taxon>
        <taxon>Bacillati</taxon>
        <taxon>Actinomycetota</taxon>
        <taxon>Actinomycetes</taxon>
        <taxon>Propionibacteriales</taxon>
        <taxon>Nocardioidaceae</taxon>
        <taxon>Tenggerimyces</taxon>
    </lineage>
</organism>
<accession>A0ABV7YQ23</accession>
<evidence type="ECO:0000313" key="2">
    <source>
        <dbReference type="Proteomes" id="UP001595699"/>
    </source>
</evidence>
<gene>
    <name evidence="1" type="ORF">ACFOUW_37040</name>
</gene>
<dbReference type="RefSeq" id="WP_205121912.1">
    <property type="nucleotide sequence ID" value="NZ_JAFBCM010000001.1"/>
</dbReference>
<dbReference type="EMBL" id="JBHRZH010000055">
    <property type="protein sequence ID" value="MFC3766482.1"/>
    <property type="molecule type" value="Genomic_DNA"/>
</dbReference>
<sequence length="246" mass="26795">MLAPESQPLGADFAFGVLDELAAAGSPEVRAGAAESVERTLPFLASVAENGGVPIVLPSILDHPRADHWNDRPYQPELNPTARLVGVARALGVEHPWLDQAASFCRQAVAGKVDASPSRSAHTEPYDAHNARCVARFLETEPDRAWAEPAYRTLGEQLPKLPWFQAMPDEGYGLTPLHFAPAPDSPARVFFEDKQLEAHLDALASQRQDDGGWPVTWEPPGPASVLAWRGVWTLDAERTLRAYGHS</sequence>
<dbReference type="Proteomes" id="UP001595699">
    <property type="component" value="Unassembled WGS sequence"/>
</dbReference>
<reference evidence="2" key="1">
    <citation type="journal article" date="2019" name="Int. J. Syst. Evol. Microbiol.">
        <title>The Global Catalogue of Microorganisms (GCM) 10K type strain sequencing project: providing services to taxonomists for standard genome sequencing and annotation.</title>
        <authorList>
            <consortium name="The Broad Institute Genomics Platform"/>
            <consortium name="The Broad Institute Genome Sequencing Center for Infectious Disease"/>
            <person name="Wu L."/>
            <person name="Ma J."/>
        </authorList>
    </citation>
    <scope>NUCLEOTIDE SEQUENCE [LARGE SCALE GENOMIC DNA]</scope>
    <source>
        <strain evidence="2">CGMCC 4.7241</strain>
    </source>
</reference>
<name>A0ABV7YQ23_9ACTN</name>
<keyword evidence="2" id="KW-1185">Reference proteome</keyword>
<protein>
    <submittedName>
        <fullName evidence="1">Uncharacterized protein</fullName>
    </submittedName>
</protein>
<evidence type="ECO:0000313" key="1">
    <source>
        <dbReference type="EMBL" id="MFC3766482.1"/>
    </source>
</evidence>
<proteinExistence type="predicted"/>
<comment type="caution">
    <text evidence="1">The sequence shown here is derived from an EMBL/GenBank/DDBJ whole genome shotgun (WGS) entry which is preliminary data.</text>
</comment>